<keyword evidence="2" id="KW-1185">Reference proteome</keyword>
<name>L0NDH7_9HYPH</name>
<dbReference type="Proteomes" id="UP000010792">
    <property type="component" value="Chromosome"/>
</dbReference>
<sequence length="270" mass="30361">MNAARAALTRAVNRAIAGGAPVYVNQPALALVPEMGDVEDEQTEFSFDGLSDRAKEKARDDYRATGIDYDWWDSIYEDADTIAAMMGIQIKRKHHTLASGAIISGPQIWFSGFSCQGDGACFEGNWYPVKDPIGSLTAVMEHAPLDTKLHEIALDLADFSERCLGLIPDLSVHVEHSGSYYHSGCTRIEVYRDDDDRDFSGLQAMVWRAMLVKHRLLRLEFESEVKATLRAFMDWIYEQLRQEDEYLMSNEAVDEALADYTFDEEGEIVG</sequence>
<dbReference type="RefSeq" id="WP_052638036.1">
    <property type="nucleotide sequence ID" value="NZ_FO082820.1"/>
</dbReference>
<proteinExistence type="predicted"/>
<dbReference type="AlphaFoldDB" id="L0NDH7"/>
<protein>
    <submittedName>
        <fullName evidence="1">Uncharacterized protein</fullName>
    </submittedName>
</protein>
<organism evidence="1 2">
    <name type="scientific">Pseudorhizobium banfieldiae</name>
    <dbReference type="NCBI Taxonomy" id="1125847"/>
    <lineage>
        <taxon>Bacteria</taxon>
        <taxon>Pseudomonadati</taxon>
        <taxon>Pseudomonadota</taxon>
        <taxon>Alphaproteobacteria</taxon>
        <taxon>Hyphomicrobiales</taxon>
        <taxon>Rhizobiaceae</taxon>
        <taxon>Rhizobium/Agrobacterium group</taxon>
        <taxon>Pseudorhizobium</taxon>
    </lineage>
</organism>
<gene>
    <name evidence="1" type="ORF">NT26_1419</name>
</gene>
<dbReference type="EMBL" id="FO082820">
    <property type="protein sequence ID" value="CCF19143.1"/>
    <property type="molecule type" value="Genomic_DNA"/>
</dbReference>
<dbReference type="OrthoDB" id="791062at2"/>
<accession>L0NDH7</accession>
<evidence type="ECO:0000313" key="1">
    <source>
        <dbReference type="EMBL" id="CCF19143.1"/>
    </source>
</evidence>
<dbReference type="STRING" id="1125847.NT26_1419"/>
<reference evidence="1 2" key="1">
    <citation type="journal article" date="2013" name="Genome Biol. Evol.">
        <title>Life in an arsenic-containing gold mine: genome and physiology of the autotrophic arsenite-oxidizing bacterium rhizobium sp. NT-26.</title>
        <authorList>
            <person name="Andres J."/>
            <person name="Arsene-Ploetze F."/>
            <person name="Barbe V."/>
            <person name="Brochier-Armanet C."/>
            <person name="Cleiss-Arnold J."/>
            <person name="Coppee J.Y."/>
            <person name="Dillies M.A."/>
            <person name="Geist"/>
            <person name="L"/>
            <person name="Joublin A."/>
            <person name="Koechler S."/>
            <person name="Lassalle F."/>
            <person name="Marchal M."/>
            <person name="Medigue C."/>
            <person name="Muller D."/>
            <person name="Nesme X."/>
            <person name="Plewniak F."/>
            <person name="Proux C."/>
            <person name="Ramirez-Bahena M.H."/>
            <person name="Schenowitz C."/>
            <person name="Sismeiro O."/>
            <person name="Vallenet D."/>
            <person name="Santini J.M."/>
            <person name="Bertin P.N."/>
        </authorList>
    </citation>
    <scope>NUCLEOTIDE SEQUENCE [LARGE SCALE GENOMIC DNA]</scope>
    <source>
        <strain evidence="1 2">NT-26</strain>
    </source>
</reference>
<dbReference type="KEGG" id="rht:NT26_1419"/>
<evidence type="ECO:0000313" key="2">
    <source>
        <dbReference type="Proteomes" id="UP000010792"/>
    </source>
</evidence>